<protein>
    <recommendedName>
        <fullName evidence="3">Adhesin domain-containing protein</fullName>
    </recommendedName>
</protein>
<proteinExistence type="predicted"/>
<evidence type="ECO:0000313" key="1">
    <source>
        <dbReference type="EMBL" id="MBD7911386.1"/>
    </source>
</evidence>
<reference evidence="1 2" key="1">
    <citation type="submission" date="2020-08" db="EMBL/GenBank/DDBJ databases">
        <title>A Genomic Blueprint of the Chicken Gut Microbiome.</title>
        <authorList>
            <person name="Gilroy R."/>
            <person name="Ravi A."/>
            <person name="Getino M."/>
            <person name="Pursley I."/>
            <person name="Horton D.L."/>
            <person name="Alikhan N.-F."/>
            <person name="Baker D."/>
            <person name="Gharbi K."/>
            <person name="Hall N."/>
            <person name="Watson M."/>
            <person name="Adriaenssens E.M."/>
            <person name="Foster-Nyarko E."/>
            <person name="Jarju S."/>
            <person name="Secka A."/>
            <person name="Antonio M."/>
            <person name="Oren A."/>
            <person name="Chaudhuri R."/>
            <person name="La Ragione R.M."/>
            <person name="Hildebrand F."/>
            <person name="Pallen M.J."/>
        </authorList>
    </citation>
    <scope>NUCLEOTIDE SEQUENCE [LARGE SCALE GENOMIC DNA]</scope>
    <source>
        <strain evidence="1 2">Sa3CVN1</strain>
    </source>
</reference>
<accession>A0ABR8PT86</accession>
<dbReference type="EMBL" id="JACSRA010000011">
    <property type="protein sequence ID" value="MBD7911386.1"/>
    <property type="molecule type" value="Genomic_DNA"/>
</dbReference>
<keyword evidence="2" id="KW-1185">Reference proteome</keyword>
<dbReference type="RefSeq" id="WP_191768229.1">
    <property type="nucleotide sequence ID" value="NZ_JACSRA010000011.1"/>
</dbReference>
<gene>
    <name evidence="1" type="ORF">H9661_08460</name>
</gene>
<organism evidence="1 2">
    <name type="scientific">Clostridium cibarium</name>
    <dbReference type="NCBI Taxonomy" id="2762247"/>
    <lineage>
        <taxon>Bacteria</taxon>
        <taxon>Bacillati</taxon>
        <taxon>Bacillota</taxon>
        <taxon>Clostridia</taxon>
        <taxon>Eubacteriales</taxon>
        <taxon>Clostridiaceae</taxon>
        <taxon>Clostridium</taxon>
    </lineage>
</organism>
<sequence length="248" mass="27121">MKHRAIIGVIVSISTIFFISCSKNSINSFNKTDSYTKEDCAEYTYKVNGDNLIVDNTCSALKITKSDSDEIKISMKKSVGGSKEELLQEALDNIKCTFKDNTLKIGPEKGDESLITSKNIEATISIPNAITTLDMESKVGDIDLEGDYDRLKLDEKVGNLLYKGDLKQGSIISDVGEVELNLKSLDSSNKYDIKSNVGEVKIVVPKKSTINLTGPSAKNVKLPEDIISSSDGATFEIDSKVSNTRMED</sequence>
<comment type="caution">
    <text evidence="1">The sequence shown here is derived from an EMBL/GenBank/DDBJ whole genome shotgun (WGS) entry which is preliminary data.</text>
</comment>
<dbReference type="PROSITE" id="PS51257">
    <property type="entry name" value="PROKAR_LIPOPROTEIN"/>
    <property type="match status" value="1"/>
</dbReference>
<dbReference type="Proteomes" id="UP000627781">
    <property type="component" value="Unassembled WGS sequence"/>
</dbReference>
<evidence type="ECO:0008006" key="3">
    <source>
        <dbReference type="Google" id="ProtNLM"/>
    </source>
</evidence>
<evidence type="ECO:0000313" key="2">
    <source>
        <dbReference type="Proteomes" id="UP000627781"/>
    </source>
</evidence>
<name>A0ABR8PT86_9CLOT</name>